<gene>
    <name evidence="6" type="ORF">BDN70DRAFT_798072</name>
</gene>
<name>A0A9P5ZBR3_9AGAR</name>
<evidence type="ECO:0000256" key="1">
    <source>
        <dbReference type="ARBA" id="ARBA00022723"/>
    </source>
</evidence>
<dbReference type="AlphaFoldDB" id="A0A9P5ZBR3"/>
<dbReference type="InterPro" id="IPR013083">
    <property type="entry name" value="Znf_RING/FYVE/PHD"/>
</dbReference>
<organism evidence="6 7">
    <name type="scientific">Pholiota conissans</name>
    <dbReference type="NCBI Taxonomy" id="109636"/>
    <lineage>
        <taxon>Eukaryota</taxon>
        <taxon>Fungi</taxon>
        <taxon>Dikarya</taxon>
        <taxon>Basidiomycota</taxon>
        <taxon>Agaricomycotina</taxon>
        <taxon>Agaricomycetes</taxon>
        <taxon>Agaricomycetidae</taxon>
        <taxon>Agaricales</taxon>
        <taxon>Agaricineae</taxon>
        <taxon>Strophariaceae</taxon>
        <taxon>Pholiota</taxon>
    </lineage>
</organism>
<dbReference type="SMART" id="SM00184">
    <property type="entry name" value="RING"/>
    <property type="match status" value="1"/>
</dbReference>
<evidence type="ECO:0000256" key="2">
    <source>
        <dbReference type="ARBA" id="ARBA00022771"/>
    </source>
</evidence>
<dbReference type="PANTHER" id="PTHR47094">
    <property type="entry name" value="ELFLESS, ISOFORM B"/>
    <property type="match status" value="1"/>
</dbReference>
<feature type="domain" description="RING-type" evidence="5">
    <location>
        <begin position="8"/>
        <end position="61"/>
    </location>
</feature>
<sequence length="85" mass="8885">EPLSSYTCPICFSPPTNATITPCGHICCGACLFAAVKTTLQRATYGMARPPLSEARCPVCRAIIPGWDGKGGGVIGLKVRAIFSL</sequence>
<evidence type="ECO:0000256" key="4">
    <source>
        <dbReference type="PROSITE-ProRule" id="PRU00175"/>
    </source>
</evidence>
<reference evidence="6" key="1">
    <citation type="submission" date="2020-11" db="EMBL/GenBank/DDBJ databases">
        <authorList>
            <consortium name="DOE Joint Genome Institute"/>
            <person name="Ahrendt S."/>
            <person name="Riley R."/>
            <person name="Andreopoulos W."/>
            <person name="Labutti K."/>
            <person name="Pangilinan J."/>
            <person name="Ruiz-Duenas F.J."/>
            <person name="Barrasa J.M."/>
            <person name="Sanchez-Garcia M."/>
            <person name="Camarero S."/>
            <person name="Miyauchi S."/>
            <person name="Serrano A."/>
            <person name="Linde D."/>
            <person name="Babiker R."/>
            <person name="Drula E."/>
            <person name="Ayuso-Fernandez I."/>
            <person name="Pacheco R."/>
            <person name="Padilla G."/>
            <person name="Ferreira P."/>
            <person name="Barriuso J."/>
            <person name="Kellner H."/>
            <person name="Castanera R."/>
            <person name="Alfaro M."/>
            <person name="Ramirez L."/>
            <person name="Pisabarro A.G."/>
            <person name="Kuo A."/>
            <person name="Tritt A."/>
            <person name="Lipzen A."/>
            <person name="He G."/>
            <person name="Yan M."/>
            <person name="Ng V."/>
            <person name="Cullen D."/>
            <person name="Martin F."/>
            <person name="Rosso M.-N."/>
            <person name="Henrissat B."/>
            <person name="Hibbett D."/>
            <person name="Martinez A.T."/>
            <person name="Grigoriev I.V."/>
        </authorList>
    </citation>
    <scope>NUCLEOTIDE SEQUENCE</scope>
    <source>
        <strain evidence="6">CIRM-BRFM 674</strain>
    </source>
</reference>
<protein>
    <recommendedName>
        <fullName evidence="5">RING-type domain-containing protein</fullName>
    </recommendedName>
</protein>
<dbReference type="GO" id="GO:0061630">
    <property type="term" value="F:ubiquitin protein ligase activity"/>
    <property type="evidence" value="ECO:0007669"/>
    <property type="project" value="InterPro"/>
</dbReference>
<keyword evidence="2 4" id="KW-0863">Zinc-finger</keyword>
<dbReference type="GO" id="GO:0033768">
    <property type="term" value="C:SUMO-targeted ubiquitin ligase complex"/>
    <property type="evidence" value="ECO:0007669"/>
    <property type="project" value="TreeGrafter"/>
</dbReference>
<dbReference type="InterPro" id="IPR018957">
    <property type="entry name" value="Znf_C3HC4_RING-type"/>
</dbReference>
<evidence type="ECO:0000259" key="5">
    <source>
        <dbReference type="PROSITE" id="PS50089"/>
    </source>
</evidence>
<dbReference type="EMBL" id="MU155145">
    <property type="protein sequence ID" value="KAF9484258.1"/>
    <property type="molecule type" value="Genomic_DNA"/>
</dbReference>
<dbReference type="PROSITE" id="PS50089">
    <property type="entry name" value="ZF_RING_2"/>
    <property type="match status" value="1"/>
</dbReference>
<dbReference type="PANTHER" id="PTHR47094:SF1">
    <property type="entry name" value="RING-TYPE E3 UBIQUITIN TRANSFERASE"/>
    <property type="match status" value="1"/>
</dbReference>
<dbReference type="Proteomes" id="UP000807469">
    <property type="component" value="Unassembled WGS sequence"/>
</dbReference>
<feature type="non-terminal residue" evidence="6">
    <location>
        <position position="1"/>
    </location>
</feature>
<dbReference type="Pfam" id="PF00097">
    <property type="entry name" value="zf-C3HC4"/>
    <property type="match status" value="1"/>
</dbReference>
<keyword evidence="7" id="KW-1185">Reference proteome</keyword>
<evidence type="ECO:0000313" key="6">
    <source>
        <dbReference type="EMBL" id="KAF9484258.1"/>
    </source>
</evidence>
<dbReference type="InterPro" id="IPR001841">
    <property type="entry name" value="Znf_RING"/>
</dbReference>
<keyword evidence="3" id="KW-0862">Zinc</keyword>
<dbReference type="Gene3D" id="3.30.40.10">
    <property type="entry name" value="Zinc/RING finger domain, C3HC4 (zinc finger)"/>
    <property type="match status" value="1"/>
</dbReference>
<keyword evidence="1" id="KW-0479">Metal-binding</keyword>
<comment type="caution">
    <text evidence="6">The sequence shown here is derived from an EMBL/GenBank/DDBJ whole genome shotgun (WGS) entry which is preliminary data.</text>
</comment>
<evidence type="ECO:0000313" key="7">
    <source>
        <dbReference type="Proteomes" id="UP000807469"/>
    </source>
</evidence>
<dbReference type="SUPFAM" id="SSF57850">
    <property type="entry name" value="RING/U-box"/>
    <property type="match status" value="1"/>
</dbReference>
<proteinExistence type="predicted"/>
<dbReference type="InterPro" id="IPR049627">
    <property type="entry name" value="SLX8"/>
</dbReference>
<dbReference type="OrthoDB" id="6270329at2759"/>
<dbReference type="GO" id="GO:0006511">
    <property type="term" value="P:ubiquitin-dependent protein catabolic process"/>
    <property type="evidence" value="ECO:0007669"/>
    <property type="project" value="TreeGrafter"/>
</dbReference>
<accession>A0A9P5ZBR3</accession>
<dbReference type="GO" id="GO:0032183">
    <property type="term" value="F:SUMO binding"/>
    <property type="evidence" value="ECO:0007669"/>
    <property type="project" value="TreeGrafter"/>
</dbReference>
<dbReference type="GO" id="GO:0008270">
    <property type="term" value="F:zinc ion binding"/>
    <property type="evidence" value="ECO:0007669"/>
    <property type="project" value="UniProtKB-KW"/>
</dbReference>
<dbReference type="GO" id="GO:0140082">
    <property type="term" value="F:SUMO-ubiquitin ligase activity"/>
    <property type="evidence" value="ECO:0007669"/>
    <property type="project" value="TreeGrafter"/>
</dbReference>
<evidence type="ECO:0000256" key="3">
    <source>
        <dbReference type="ARBA" id="ARBA00022833"/>
    </source>
</evidence>